<dbReference type="eggNOG" id="COG2919">
    <property type="taxonomic scope" value="Bacteria"/>
</dbReference>
<dbReference type="AlphaFoldDB" id="C5C094"/>
<evidence type="ECO:0000313" key="3">
    <source>
        <dbReference type="Proteomes" id="UP000007962"/>
    </source>
</evidence>
<reference evidence="2 3" key="1">
    <citation type="journal article" date="2009" name="Stand. Genomic Sci.">
        <title>Complete genome sequence of Beutenbergia cavernae type strain (HKI 0122).</title>
        <authorList>
            <person name="Land M."/>
            <person name="Pukall R."/>
            <person name="Abt B."/>
            <person name="Goker M."/>
            <person name="Rohde M."/>
            <person name="Glavina Del Rio T."/>
            <person name="Tice H."/>
            <person name="Copeland A."/>
            <person name="Cheng J.F."/>
            <person name="Lucas S."/>
            <person name="Chen F."/>
            <person name="Nolan M."/>
            <person name="Bruce D."/>
            <person name="Goodwin L."/>
            <person name="Pitluck S."/>
            <person name="Ivanova N."/>
            <person name="Mavromatis K."/>
            <person name="Ovchinnikova G."/>
            <person name="Pati A."/>
            <person name="Chen A."/>
            <person name="Palaniappan K."/>
            <person name="Hauser L."/>
            <person name="Chang Y.J."/>
            <person name="Jefferies C.C."/>
            <person name="Saunders E."/>
            <person name="Brettin T."/>
            <person name="Detter J.C."/>
            <person name="Han C."/>
            <person name="Chain P."/>
            <person name="Bristow J."/>
            <person name="Eisen J.A."/>
            <person name="Markowitz V."/>
            <person name="Hugenholtz P."/>
            <person name="Kyrpides N.C."/>
            <person name="Klenk H.P."/>
            <person name="Lapidus A."/>
        </authorList>
    </citation>
    <scope>NUCLEOTIDE SEQUENCE [LARGE SCALE GENOMIC DNA]</scope>
    <source>
        <strain evidence="3">ATCC BAA-8 / DSM 12333 / NBRC 16432</strain>
    </source>
</reference>
<dbReference type="HOGENOM" id="CLU_085342_3_1_11"/>
<protein>
    <submittedName>
        <fullName evidence="2">Septum formation initiator</fullName>
    </submittedName>
</protein>
<proteinExistence type="predicted"/>
<evidence type="ECO:0000256" key="1">
    <source>
        <dbReference type="SAM" id="Coils"/>
    </source>
</evidence>
<keyword evidence="3" id="KW-1185">Reference proteome</keyword>
<organism evidence="2 3">
    <name type="scientific">Beutenbergia cavernae (strain ATCC BAA-8 / DSM 12333 / CCUG 43141 / JCM 11478 / NBRC 16432 / NCIMB 13614 / HKI 0122)</name>
    <dbReference type="NCBI Taxonomy" id="471853"/>
    <lineage>
        <taxon>Bacteria</taxon>
        <taxon>Bacillati</taxon>
        <taxon>Actinomycetota</taxon>
        <taxon>Actinomycetes</taxon>
        <taxon>Micrococcales</taxon>
        <taxon>Beutenbergiaceae</taxon>
        <taxon>Beutenbergia</taxon>
    </lineage>
</organism>
<sequence length="136" mass="15129">MTLRALVLFVVALVAFIVLMPTLRAYVAQQEQLRDVNAQLADAQARTESLQAEYDRWQDPTYVQSQARERFHMVMPGETMYRVLDPETVTGEDPIGDVTEEAAQEDGALVPDPDRAPWYVTVWDSVQVAGGAGSTD</sequence>
<name>C5C094_BEUC1</name>
<dbReference type="EMBL" id="CP001618">
    <property type="protein sequence ID" value="ACQ79280.1"/>
    <property type="molecule type" value="Genomic_DNA"/>
</dbReference>
<dbReference type="KEGG" id="bcv:Bcav_1019"/>
<dbReference type="Pfam" id="PF04977">
    <property type="entry name" value="DivIC"/>
    <property type="match status" value="1"/>
</dbReference>
<dbReference type="InterPro" id="IPR007060">
    <property type="entry name" value="FtsL/DivIC"/>
</dbReference>
<evidence type="ECO:0000313" key="2">
    <source>
        <dbReference type="EMBL" id="ACQ79280.1"/>
    </source>
</evidence>
<accession>C5C094</accession>
<gene>
    <name evidence="2" type="ordered locus">Bcav_1019</name>
</gene>
<keyword evidence="1" id="KW-0175">Coiled coil</keyword>
<dbReference type="Proteomes" id="UP000007962">
    <property type="component" value="Chromosome"/>
</dbReference>
<feature type="coiled-coil region" evidence="1">
    <location>
        <begin position="26"/>
        <end position="53"/>
    </location>
</feature>
<dbReference type="STRING" id="471853.Bcav_1019"/>